<dbReference type="PANTHER" id="PTHR10845:SF184">
    <property type="entry name" value="REGULATOR OF G-PROTEIN SIGNALING 4"/>
    <property type="match status" value="1"/>
</dbReference>
<evidence type="ECO:0000256" key="1">
    <source>
        <dbReference type="SAM" id="MobiDB-lite"/>
    </source>
</evidence>
<dbReference type="InterPro" id="IPR044926">
    <property type="entry name" value="RGS_subdomain_2"/>
</dbReference>
<dbReference type="Proteomes" id="UP000694523">
    <property type="component" value="Unplaced"/>
</dbReference>
<dbReference type="InterPro" id="IPR036305">
    <property type="entry name" value="RGS_sf"/>
</dbReference>
<sequence length="234" mass="25986">MLCRSGGRVLYECYQPLENLCPLLSNTAVCPPACVRTLLGIEAFKTQGGRNAAGDKDLSPSNPTNQGSKYKLKSFPWGIGRTACIKPDSSDDATNKQTYEDAQMKDSGQVPERVSCLVVVAVGRAVFSTYLRSEFSEENLKFWEACEEYKRSPPSQLQSRAKQIYQRFIEADAPNEVNLDALTRDLTKQNLEEMIHILMEKDSYRRFLSSALLKELCQPKDTQGGGEGERAGGA</sequence>
<name>A0A8C6TBG4_9GOBI</name>
<evidence type="ECO:0000313" key="4">
    <source>
        <dbReference type="Proteomes" id="UP000694523"/>
    </source>
</evidence>
<dbReference type="Gene3D" id="1.10.167.10">
    <property type="entry name" value="Regulator of G-protein Signalling 4, domain 2"/>
    <property type="match status" value="1"/>
</dbReference>
<dbReference type="AlphaFoldDB" id="A0A8C6TBG4"/>
<feature type="compositionally biased region" description="Polar residues" evidence="1">
    <location>
        <begin position="59"/>
        <end position="68"/>
    </location>
</feature>
<feature type="region of interest" description="Disordered" evidence="1">
    <location>
        <begin position="50"/>
        <end position="69"/>
    </location>
</feature>
<accession>A0A8C6TBG4</accession>
<dbReference type="PRINTS" id="PR01301">
    <property type="entry name" value="RGSPROTEIN"/>
</dbReference>
<keyword evidence="4" id="KW-1185">Reference proteome</keyword>
<dbReference type="Pfam" id="PF00615">
    <property type="entry name" value="RGS"/>
    <property type="match status" value="1"/>
</dbReference>
<dbReference type="SMART" id="SM00315">
    <property type="entry name" value="RGS"/>
    <property type="match status" value="1"/>
</dbReference>
<dbReference type="SUPFAM" id="SSF48097">
    <property type="entry name" value="Regulator of G-protein signaling, RGS"/>
    <property type="match status" value="1"/>
</dbReference>
<reference evidence="3" key="2">
    <citation type="submission" date="2025-09" db="UniProtKB">
        <authorList>
            <consortium name="Ensembl"/>
        </authorList>
    </citation>
    <scope>IDENTIFICATION</scope>
</reference>
<feature type="domain" description="RGS" evidence="2">
    <location>
        <begin position="122"/>
        <end position="217"/>
    </location>
</feature>
<dbReference type="FunFam" id="1.10.167.10:FF:000001">
    <property type="entry name" value="Putative regulator of g-protein signaling 12"/>
    <property type="match status" value="1"/>
</dbReference>
<dbReference type="PROSITE" id="PS50132">
    <property type="entry name" value="RGS"/>
    <property type="match status" value="1"/>
</dbReference>
<evidence type="ECO:0000313" key="3">
    <source>
        <dbReference type="Ensembl" id="ENSNMLP00000017182.1"/>
    </source>
</evidence>
<dbReference type="PANTHER" id="PTHR10845">
    <property type="entry name" value="REGULATOR OF G PROTEIN SIGNALING"/>
    <property type="match status" value="1"/>
</dbReference>
<proteinExistence type="predicted"/>
<reference evidence="3" key="1">
    <citation type="submission" date="2025-08" db="UniProtKB">
        <authorList>
            <consortium name="Ensembl"/>
        </authorList>
    </citation>
    <scope>IDENTIFICATION</scope>
</reference>
<evidence type="ECO:0000259" key="2">
    <source>
        <dbReference type="PROSITE" id="PS50132"/>
    </source>
</evidence>
<organism evidence="3 4">
    <name type="scientific">Neogobius melanostomus</name>
    <name type="common">round goby</name>
    <dbReference type="NCBI Taxonomy" id="47308"/>
    <lineage>
        <taxon>Eukaryota</taxon>
        <taxon>Metazoa</taxon>
        <taxon>Chordata</taxon>
        <taxon>Craniata</taxon>
        <taxon>Vertebrata</taxon>
        <taxon>Euteleostomi</taxon>
        <taxon>Actinopterygii</taxon>
        <taxon>Neopterygii</taxon>
        <taxon>Teleostei</taxon>
        <taxon>Neoteleostei</taxon>
        <taxon>Acanthomorphata</taxon>
        <taxon>Gobiaria</taxon>
        <taxon>Gobiiformes</taxon>
        <taxon>Gobioidei</taxon>
        <taxon>Gobiidae</taxon>
        <taxon>Benthophilinae</taxon>
        <taxon>Neogobiini</taxon>
        <taxon>Neogobius</taxon>
    </lineage>
</organism>
<dbReference type="Ensembl" id="ENSNMLT00000019325.1">
    <property type="protein sequence ID" value="ENSNMLP00000017182.1"/>
    <property type="gene ID" value="ENSNMLG00000011367.1"/>
</dbReference>
<protein>
    <recommendedName>
        <fullName evidence="2">RGS domain-containing protein</fullName>
    </recommendedName>
</protein>
<dbReference type="InterPro" id="IPR016137">
    <property type="entry name" value="RGS"/>
</dbReference>